<dbReference type="OrthoDB" id="3030369at2759"/>
<feature type="region of interest" description="Disordered" evidence="1">
    <location>
        <begin position="129"/>
        <end position="211"/>
    </location>
</feature>
<feature type="chain" id="PRO_5040407831" evidence="3">
    <location>
        <begin position="22"/>
        <end position="239"/>
    </location>
</feature>
<evidence type="ECO:0000256" key="1">
    <source>
        <dbReference type="SAM" id="MobiDB-lite"/>
    </source>
</evidence>
<dbReference type="AlphaFoldDB" id="A0A9P6CA34"/>
<keyword evidence="2" id="KW-1133">Transmembrane helix</keyword>
<evidence type="ECO:0000256" key="2">
    <source>
        <dbReference type="SAM" id="Phobius"/>
    </source>
</evidence>
<dbReference type="Proteomes" id="UP000807353">
    <property type="component" value="Unassembled WGS sequence"/>
</dbReference>
<reference evidence="4" key="1">
    <citation type="submission" date="2020-11" db="EMBL/GenBank/DDBJ databases">
        <authorList>
            <consortium name="DOE Joint Genome Institute"/>
            <person name="Ahrendt S."/>
            <person name="Riley R."/>
            <person name="Andreopoulos W."/>
            <person name="Labutti K."/>
            <person name="Pangilinan J."/>
            <person name="Ruiz-Duenas F.J."/>
            <person name="Barrasa J.M."/>
            <person name="Sanchez-Garcia M."/>
            <person name="Camarero S."/>
            <person name="Miyauchi S."/>
            <person name="Serrano A."/>
            <person name="Linde D."/>
            <person name="Babiker R."/>
            <person name="Drula E."/>
            <person name="Ayuso-Fernandez I."/>
            <person name="Pacheco R."/>
            <person name="Padilla G."/>
            <person name="Ferreira P."/>
            <person name="Barriuso J."/>
            <person name="Kellner H."/>
            <person name="Castanera R."/>
            <person name="Alfaro M."/>
            <person name="Ramirez L."/>
            <person name="Pisabarro A.G."/>
            <person name="Kuo A."/>
            <person name="Tritt A."/>
            <person name="Lipzen A."/>
            <person name="He G."/>
            <person name="Yan M."/>
            <person name="Ng V."/>
            <person name="Cullen D."/>
            <person name="Martin F."/>
            <person name="Rosso M.-N."/>
            <person name="Henrissat B."/>
            <person name="Hibbett D."/>
            <person name="Martinez A.T."/>
            <person name="Grigoriev I.V."/>
        </authorList>
    </citation>
    <scope>NUCLEOTIDE SEQUENCE</scope>
    <source>
        <strain evidence="4">CBS 247.69</strain>
    </source>
</reference>
<evidence type="ECO:0000313" key="5">
    <source>
        <dbReference type="Proteomes" id="UP000807353"/>
    </source>
</evidence>
<evidence type="ECO:0000313" key="4">
    <source>
        <dbReference type="EMBL" id="KAF9458001.1"/>
    </source>
</evidence>
<keyword evidence="2" id="KW-0472">Membrane</keyword>
<dbReference type="EMBL" id="MU150352">
    <property type="protein sequence ID" value="KAF9458001.1"/>
    <property type="molecule type" value="Genomic_DNA"/>
</dbReference>
<feature type="transmembrane region" description="Helical" evidence="2">
    <location>
        <begin position="221"/>
        <end position="238"/>
    </location>
</feature>
<keyword evidence="2" id="KW-0812">Transmembrane</keyword>
<feature type="compositionally biased region" description="Low complexity" evidence="1">
    <location>
        <begin position="160"/>
        <end position="197"/>
    </location>
</feature>
<keyword evidence="5" id="KW-1185">Reference proteome</keyword>
<feature type="compositionally biased region" description="Polar residues" evidence="1">
    <location>
        <begin position="198"/>
        <end position="211"/>
    </location>
</feature>
<organism evidence="4 5">
    <name type="scientific">Collybia nuda</name>
    <dbReference type="NCBI Taxonomy" id="64659"/>
    <lineage>
        <taxon>Eukaryota</taxon>
        <taxon>Fungi</taxon>
        <taxon>Dikarya</taxon>
        <taxon>Basidiomycota</taxon>
        <taxon>Agaricomycotina</taxon>
        <taxon>Agaricomycetes</taxon>
        <taxon>Agaricomycetidae</taxon>
        <taxon>Agaricales</taxon>
        <taxon>Tricholomatineae</taxon>
        <taxon>Clitocybaceae</taxon>
        <taxon>Collybia</taxon>
    </lineage>
</organism>
<keyword evidence="3" id="KW-0732">Signal</keyword>
<sequence length="239" mass="24846">MNLLIGVAFLAAFISVGVTRARPSDQGFGLVGDLQAEDRAFRFSRRQTPNGPPPAPSLPPECQTICDPVNSAIETCTPTSCCTSTFETAFFGCFICIGGTTTTSNYTMIQGILDDLVRTCANNGIQIPTLTFPGQDPNRPLSGAGNSSTATGPTTPNTRSPSAGVGSTTTSASLIITTDLGPPQQTTITSLPTTTGPNAPTDTAFTPPNNSGWRMMTGQRWAGMTILTVGSLLGGFLIF</sequence>
<protein>
    <submittedName>
        <fullName evidence="4">Uncharacterized protein</fullName>
    </submittedName>
</protein>
<comment type="caution">
    <text evidence="4">The sequence shown here is derived from an EMBL/GenBank/DDBJ whole genome shotgun (WGS) entry which is preliminary data.</text>
</comment>
<gene>
    <name evidence="4" type="ORF">BDZ94DRAFT_1227017</name>
</gene>
<name>A0A9P6CA34_9AGAR</name>
<evidence type="ECO:0000256" key="3">
    <source>
        <dbReference type="SAM" id="SignalP"/>
    </source>
</evidence>
<proteinExistence type="predicted"/>
<feature type="compositionally biased region" description="Polar residues" evidence="1">
    <location>
        <begin position="144"/>
        <end position="159"/>
    </location>
</feature>
<accession>A0A9P6CA34</accession>
<feature type="signal peptide" evidence="3">
    <location>
        <begin position="1"/>
        <end position="21"/>
    </location>
</feature>